<keyword evidence="2" id="KW-1185">Reference proteome</keyword>
<dbReference type="EMBL" id="JAGDFL010000012">
    <property type="protein sequence ID" value="KAG7401476.1"/>
    <property type="molecule type" value="Genomic_DNA"/>
</dbReference>
<organism evidence="1 2">
    <name type="scientific">Phytophthora boehmeriae</name>
    <dbReference type="NCBI Taxonomy" id="109152"/>
    <lineage>
        <taxon>Eukaryota</taxon>
        <taxon>Sar</taxon>
        <taxon>Stramenopiles</taxon>
        <taxon>Oomycota</taxon>
        <taxon>Peronosporomycetes</taxon>
        <taxon>Peronosporales</taxon>
        <taxon>Peronosporaceae</taxon>
        <taxon>Phytophthora</taxon>
    </lineage>
</organism>
<dbReference type="Proteomes" id="UP000693981">
    <property type="component" value="Unassembled WGS sequence"/>
</dbReference>
<proteinExistence type="predicted"/>
<name>A0A8T1X6R9_9STRA</name>
<dbReference type="AlphaFoldDB" id="A0A8T1X6R9"/>
<accession>A0A8T1X6R9</accession>
<protein>
    <submittedName>
        <fullName evidence="1">Uncharacterized protein</fullName>
    </submittedName>
</protein>
<reference evidence="1" key="1">
    <citation type="submission" date="2021-02" db="EMBL/GenBank/DDBJ databases">
        <authorList>
            <person name="Palmer J.M."/>
        </authorList>
    </citation>
    <scope>NUCLEOTIDE SEQUENCE</scope>
    <source>
        <strain evidence="1">SCRP23</strain>
    </source>
</reference>
<gene>
    <name evidence="1" type="ORF">PHYBOEH_001021</name>
</gene>
<sequence>MNDLARAINADDESVVDTEVESLDEEVIKFAEFAELSNDVVVELIELSVALLLASLPLKLLVFVTMISNPFEPVDEMSVVVVVAVAPEDAVVVVVLELVPDDEVVVIAFPLAIDPVAVEDTAPLVVVEVLELPSVVEVLVLLPVFVMVVEVEALSIAASAADDVVVDVVDAVLAEPDVS</sequence>
<evidence type="ECO:0000313" key="1">
    <source>
        <dbReference type="EMBL" id="KAG7401476.1"/>
    </source>
</evidence>
<evidence type="ECO:0000313" key="2">
    <source>
        <dbReference type="Proteomes" id="UP000693981"/>
    </source>
</evidence>
<comment type="caution">
    <text evidence="1">The sequence shown here is derived from an EMBL/GenBank/DDBJ whole genome shotgun (WGS) entry which is preliminary data.</text>
</comment>